<feature type="domain" description="DUF3347" evidence="2">
    <location>
        <begin position="27"/>
        <end position="117"/>
    </location>
</feature>
<dbReference type="InterPro" id="IPR021782">
    <property type="entry name" value="DUF3347"/>
</dbReference>
<keyword evidence="4" id="KW-1185">Reference proteome</keyword>
<sequence length="162" mass="17778">MKKTLLSLVLVLSIVMAKAQNVAIDKITTSYIGVKNALVVSNAALAKSRSAGLLAALSAPVKGLQPAQQKLLSTYLDKLKFDSRHISETTVIDHQREYFEGLSKNMYSLLSGLKLNSTTVYQQYCPMKKAAWLSESEDIRNPYYGDDMLDCGKVTATIKAAK</sequence>
<organism evidence="3 4">
    <name type="scientific">Mucilaginibacter rigui</name>
    <dbReference type="NCBI Taxonomy" id="534635"/>
    <lineage>
        <taxon>Bacteria</taxon>
        <taxon>Pseudomonadati</taxon>
        <taxon>Bacteroidota</taxon>
        <taxon>Sphingobacteriia</taxon>
        <taxon>Sphingobacteriales</taxon>
        <taxon>Sphingobacteriaceae</taxon>
        <taxon>Mucilaginibacter</taxon>
    </lineage>
</organism>
<gene>
    <name evidence="3" type="ORF">IDJ75_07545</name>
</gene>
<dbReference type="Pfam" id="PF11827">
    <property type="entry name" value="DUF3347"/>
    <property type="match status" value="1"/>
</dbReference>
<feature type="chain" id="PRO_5046697364" evidence="1">
    <location>
        <begin position="20"/>
        <end position="162"/>
    </location>
</feature>
<dbReference type="Proteomes" id="UP000618754">
    <property type="component" value="Unassembled WGS sequence"/>
</dbReference>
<name>A0ABR7X3G3_9SPHI</name>
<proteinExistence type="predicted"/>
<dbReference type="EMBL" id="JACWMW010000002">
    <property type="protein sequence ID" value="MBD1385128.1"/>
    <property type="molecule type" value="Genomic_DNA"/>
</dbReference>
<feature type="signal peptide" evidence="1">
    <location>
        <begin position="1"/>
        <end position="19"/>
    </location>
</feature>
<reference evidence="3 4" key="1">
    <citation type="submission" date="2020-09" db="EMBL/GenBank/DDBJ databases">
        <title>Novel species of Mucilaginibacter isolated from a glacier on the Tibetan Plateau.</title>
        <authorList>
            <person name="Liu Q."/>
            <person name="Xin Y.-H."/>
        </authorList>
    </citation>
    <scope>NUCLEOTIDE SEQUENCE [LARGE SCALE GENOMIC DNA]</scope>
    <source>
        <strain evidence="3 4">CGMCC 1.13878</strain>
    </source>
</reference>
<accession>A0ABR7X3G3</accession>
<dbReference type="RefSeq" id="WP_191175023.1">
    <property type="nucleotide sequence ID" value="NZ_JACWMW010000002.1"/>
</dbReference>
<protein>
    <submittedName>
        <fullName evidence="3">DUF3347 domain-containing protein</fullName>
    </submittedName>
</protein>
<evidence type="ECO:0000313" key="3">
    <source>
        <dbReference type="EMBL" id="MBD1385128.1"/>
    </source>
</evidence>
<keyword evidence="1" id="KW-0732">Signal</keyword>
<evidence type="ECO:0000256" key="1">
    <source>
        <dbReference type="SAM" id="SignalP"/>
    </source>
</evidence>
<evidence type="ECO:0000259" key="2">
    <source>
        <dbReference type="Pfam" id="PF11827"/>
    </source>
</evidence>
<evidence type="ECO:0000313" key="4">
    <source>
        <dbReference type="Proteomes" id="UP000618754"/>
    </source>
</evidence>
<comment type="caution">
    <text evidence="3">The sequence shown here is derived from an EMBL/GenBank/DDBJ whole genome shotgun (WGS) entry which is preliminary data.</text>
</comment>